<proteinExistence type="predicted"/>
<dbReference type="OrthoDB" id="9803907at2"/>
<sequence length="230" mass="26966">MIKILKNKKGIGYVIMNKEELKEFSLVSNPKCDECFKELTNKEEIIYIPSLNEAYCKECGIEKLKWCSPYEITDMPYIEDKIKQINMVFNVIDEKKDVLEVLKEDKQRIENRSNINQGYGLLNQLYEAVPESYRDKISYNDETIYFDGEEIGYIDDINYIGCINGKICGRDDAETTEFDKFINVNKIGSYRNIFFTYKDNGEYDCEIIEELEKGKIYGRNENGEVLEVIK</sequence>
<evidence type="ECO:0000313" key="2">
    <source>
        <dbReference type="Proteomes" id="UP000199263"/>
    </source>
</evidence>
<dbReference type="Proteomes" id="UP000199263">
    <property type="component" value="Unassembled WGS sequence"/>
</dbReference>
<organism evidence="1 2">
    <name type="scientific">Clostridium uliginosum</name>
    <dbReference type="NCBI Taxonomy" id="119641"/>
    <lineage>
        <taxon>Bacteria</taxon>
        <taxon>Bacillati</taxon>
        <taxon>Bacillota</taxon>
        <taxon>Clostridia</taxon>
        <taxon>Eubacteriales</taxon>
        <taxon>Clostridiaceae</taxon>
        <taxon>Clostridium</taxon>
    </lineage>
</organism>
<gene>
    <name evidence="1" type="ORF">SAMN05421842_10137</name>
</gene>
<reference evidence="1 2" key="1">
    <citation type="submission" date="2016-10" db="EMBL/GenBank/DDBJ databases">
        <authorList>
            <person name="de Groot N.N."/>
        </authorList>
    </citation>
    <scope>NUCLEOTIDE SEQUENCE [LARGE SCALE GENOMIC DNA]</scope>
    <source>
        <strain evidence="1 2">DSM 12992</strain>
    </source>
</reference>
<keyword evidence="2" id="KW-1185">Reference proteome</keyword>
<dbReference type="AlphaFoldDB" id="A0A1I1GRW5"/>
<dbReference type="EMBL" id="FOMG01000001">
    <property type="protein sequence ID" value="SFC14226.1"/>
    <property type="molecule type" value="Genomic_DNA"/>
</dbReference>
<protein>
    <submittedName>
        <fullName evidence="1">Uncharacterized protein</fullName>
    </submittedName>
</protein>
<name>A0A1I1GRW5_9CLOT</name>
<dbReference type="STRING" id="119641.SAMN05421842_10137"/>
<dbReference type="RefSeq" id="WP_090087364.1">
    <property type="nucleotide sequence ID" value="NZ_FOMG01000001.1"/>
</dbReference>
<evidence type="ECO:0000313" key="1">
    <source>
        <dbReference type="EMBL" id="SFC14226.1"/>
    </source>
</evidence>
<accession>A0A1I1GRW5</accession>